<dbReference type="OrthoDB" id="10250130at2759"/>
<dbReference type="AlphaFoldDB" id="S3D698"/>
<dbReference type="InterPro" id="IPR015915">
    <property type="entry name" value="Kelch-typ_b-propeller"/>
</dbReference>
<keyword evidence="1" id="KW-0677">Repeat</keyword>
<dbReference type="SUPFAM" id="SSF117281">
    <property type="entry name" value="Kelch motif"/>
    <property type="match status" value="1"/>
</dbReference>
<dbReference type="Gene3D" id="2.120.10.80">
    <property type="entry name" value="Kelch-type beta propeller"/>
    <property type="match status" value="2"/>
</dbReference>
<reference evidence="3 4" key="1">
    <citation type="journal article" date="2013" name="BMC Genomics">
        <title>Genomics-driven discovery of the pneumocandin biosynthetic gene cluster in the fungus Glarea lozoyensis.</title>
        <authorList>
            <person name="Chen L."/>
            <person name="Yue Q."/>
            <person name="Zhang X."/>
            <person name="Xiang M."/>
            <person name="Wang C."/>
            <person name="Li S."/>
            <person name="Che Y."/>
            <person name="Ortiz-Lopez F.J."/>
            <person name="Bills G.F."/>
            <person name="Liu X."/>
            <person name="An Z."/>
        </authorList>
    </citation>
    <scope>NUCLEOTIDE SEQUENCE [LARGE SCALE GENOMIC DNA]</scope>
    <source>
        <strain evidence="4">ATCC 20868 / MF5171</strain>
    </source>
</reference>
<evidence type="ECO:0000256" key="1">
    <source>
        <dbReference type="ARBA" id="ARBA00022737"/>
    </source>
</evidence>
<evidence type="ECO:0000313" key="3">
    <source>
        <dbReference type="EMBL" id="EPE27586.1"/>
    </source>
</evidence>
<accession>S3D698</accession>
<evidence type="ECO:0000313" key="4">
    <source>
        <dbReference type="Proteomes" id="UP000016922"/>
    </source>
</evidence>
<dbReference type="Pfam" id="PF24681">
    <property type="entry name" value="Kelch_KLHDC2_KLHL20_DRC7"/>
    <property type="match status" value="1"/>
</dbReference>
<dbReference type="eggNOG" id="KOG0379">
    <property type="taxonomic scope" value="Eukaryota"/>
</dbReference>
<dbReference type="HOGENOM" id="CLU_030461_1_1_1"/>
<sequence length="446" mass="48202">MMELTTTVATVAHGMAQNTHPLQAKWSRIDGPPLPRSSHSLSVVSGRAYIFGGEIDPREPVDNDMHVIVLPSGTVSSADYRSIPAKADTEGGQVPEKRVGHTAAVIGERIFVFGGRGGKDMKPLEEGGRVWVYNTRTDSWSYLDPEPGTPYPAARSYHTSVAIEKPEPGNMKSVKVDNATELPRVGKIAESAQTVEQEGGYGTLFVHAGCPNSGRTNDLWGFDVRSKTWKAFPDAPGSPRGGTSLAVSKQRIFRYGGFNGTGEEGGELDFLELKLDQFSSLGGSEETGVSAKGTWTTLNFTEENMQCPGNRSVAGLQTITTGMGREYLILFMGERDPSNDGHNAAGNFWGDIWCFQCPPLGMTAASFKDATWQALGRETGEGKWSQVMASDSEGVEGEDVHNLVPGERGWFASSILTDLDQSAIILWGGLNGKNEREDNGWILSFT</sequence>
<name>S3D698_GLAL2</name>
<organism evidence="3 4">
    <name type="scientific">Glarea lozoyensis (strain ATCC 20868 / MF5171)</name>
    <dbReference type="NCBI Taxonomy" id="1116229"/>
    <lineage>
        <taxon>Eukaryota</taxon>
        <taxon>Fungi</taxon>
        <taxon>Dikarya</taxon>
        <taxon>Ascomycota</taxon>
        <taxon>Pezizomycotina</taxon>
        <taxon>Leotiomycetes</taxon>
        <taxon>Helotiales</taxon>
        <taxon>Helotiaceae</taxon>
        <taxon>Glarea</taxon>
    </lineage>
</organism>
<gene>
    <name evidence="3" type="ORF">GLAREA_04377</name>
</gene>
<keyword evidence="4" id="KW-1185">Reference proteome</keyword>
<keyword evidence="2" id="KW-0408">Iron</keyword>
<dbReference type="PANTHER" id="PTHR47435">
    <property type="entry name" value="KELCH REPEAT PROTEIN (AFU_ORTHOLOGUE AFUA_5G12780)"/>
    <property type="match status" value="1"/>
</dbReference>
<dbReference type="PANTHER" id="PTHR47435:SF4">
    <property type="entry name" value="KELCH REPEAT PROTEIN (AFU_ORTHOLOGUE AFUA_5G12780)"/>
    <property type="match status" value="1"/>
</dbReference>
<dbReference type="RefSeq" id="XP_008084945.1">
    <property type="nucleotide sequence ID" value="XM_008086754.1"/>
</dbReference>
<evidence type="ECO:0000256" key="2">
    <source>
        <dbReference type="ARBA" id="ARBA00023004"/>
    </source>
</evidence>
<dbReference type="KEGG" id="glz:GLAREA_04377"/>
<dbReference type="GO" id="GO:0019760">
    <property type="term" value="P:glucosinolate metabolic process"/>
    <property type="evidence" value="ECO:0007669"/>
    <property type="project" value="UniProtKB-ARBA"/>
</dbReference>
<dbReference type="Proteomes" id="UP000016922">
    <property type="component" value="Unassembled WGS sequence"/>
</dbReference>
<dbReference type="OMA" id="FFVHAGC"/>
<dbReference type="GeneID" id="19463432"/>
<proteinExistence type="predicted"/>
<protein>
    <submittedName>
        <fullName evidence="3">Kelch motif</fullName>
    </submittedName>
</protein>
<dbReference type="EMBL" id="KE145369">
    <property type="protein sequence ID" value="EPE27586.1"/>
    <property type="molecule type" value="Genomic_DNA"/>
</dbReference>